<sequence length="193" mass="21218">MKQDRSRRTHERILDEAAAEFTANGYAHTTMQDIARRLGMTKGALYGQFDSKKAVADALTRHGLARVEGLRALAREDDPLSALGRFVVGLARCLHDDVRLRAAFRLLADEAEAQLPGHSLGEVVEQVVGLVERAQCDSRISPGHDPADVARLLLCVAFAVQTRLFTADGERHPQAWAEWAWGCVSRSLHEAPA</sequence>
<dbReference type="PROSITE" id="PS50977">
    <property type="entry name" value="HTH_TETR_2"/>
    <property type="match status" value="1"/>
</dbReference>
<feature type="DNA-binding region" description="H-T-H motif" evidence="4">
    <location>
        <begin position="30"/>
        <end position="49"/>
    </location>
</feature>
<dbReference type="InterPro" id="IPR001647">
    <property type="entry name" value="HTH_TetR"/>
</dbReference>
<evidence type="ECO:0000256" key="2">
    <source>
        <dbReference type="ARBA" id="ARBA00023125"/>
    </source>
</evidence>
<dbReference type="PANTHER" id="PTHR47506">
    <property type="entry name" value="TRANSCRIPTIONAL REGULATORY PROTEIN"/>
    <property type="match status" value="1"/>
</dbReference>
<dbReference type="InterPro" id="IPR036271">
    <property type="entry name" value="Tet_transcr_reg_TetR-rel_C_sf"/>
</dbReference>
<gene>
    <name evidence="6" type="ORF">SGFS_035670</name>
</gene>
<proteinExistence type="predicted"/>
<dbReference type="InterPro" id="IPR009057">
    <property type="entry name" value="Homeodomain-like_sf"/>
</dbReference>
<accession>A0ABN5VG14</accession>
<evidence type="ECO:0000256" key="4">
    <source>
        <dbReference type="PROSITE-ProRule" id="PRU00335"/>
    </source>
</evidence>
<dbReference type="EMBL" id="AP018448">
    <property type="protein sequence ID" value="BBC32273.1"/>
    <property type="molecule type" value="Genomic_DNA"/>
</dbReference>
<keyword evidence="1" id="KW-0805">Transcription regulation</keyword>
<protein>
    <recommendedName>
        <fullName evidence="5">HTH tetR-type domain-containing protein</fullName>
    </recommendedName>
</protein>
<dbReference type="SUPFAM" id="SSF48498">
    <property type="entry name" value="Tetracyclin repressor-like, C-terminal domain"/>
    <property type="match status" value="1"/>
</dbReference>
<evidence type="ECO:0000313" key="6">
    <source>
        <dbReference type="EMBL" id="BBC32273.1"/>
    </source>
</evidence>
<dbReference type="RefSeq" id="WP_286251288.1">
    <property type="nucleotide sequence ID" value="NZ_AP018448.1"/>
</dbReference>
<dbReference type="Proteomes" id="UP001321542">
    <property type="component" value="Chromosome"/>
</dbReference>
<dbReference type="SUPFAM" id="SSF46689">
    <property type="entry name" value="Homeodomain-like"/>
    <property type="match status" value="1"/>
</dbReference>
<evidence type="ECO:0000259" key="5">
    <source>
        <dbReference type="PROSITE" id="PS50977"/>
    </source>
</evidence>
<dbReference type="Gene3D" id="1.10.357.10">
    <property type="entry name" value="Tetracycline Repressor, domain 2"/>
    <property type="match status" value="1"/>
</dbReference>
<keyword evidence="7" id="KW-1185">Reference proteome</keyword>
<name>A0ABN5VG14_9ACTN</name>
<dbReference type="Pfam" id="PF00440">
    <property type="entry name" value="TetR_N"/>
    <property type="match status" value="1"/>
</dbReference>
<dbReference type="PANTHER" id="PTHR47506:SF7">
    <property type="entry name" value="TRANSCRIPTIONAL REGULATORY PROTEIN"/>
    <property type="match status" value="1"/>
</dbReference>
<evidence type="ECO:0000256" key="3">
    <source>
        <dbReference type="ARBA" id="ARBA00023163"/>
    </source>
</evidence>
<feature type="domain" description="HTH tetR-type" evidence="5">
    <location>
        <begin position="7"/>
        <end position="67"/>
    </location>
</feature>
<dbReference type="PRINTS" id="PR00455">
    <property type="entry name" value="HTHTETR"/>
</dbReference>
<evidence type="ECO:0000256" key="1">
    <source>
        <dbReference type="ARBA" id="ARBA00023015"/>
    </source>
</evidence>
<reference evidence="6 7" key="1">
    <citation type="journal article" date="2010" name="ChemBioChem">
        <title>Cloning and characterization of the biosynthetic gene cluster of 16-membered macrolide antibiotic FD-891: involvement of a dual functional cytochrome P450 monooxygenase catalyzing epoxidation and hydroxylation.</title>
        <authorList>
            <person name="Kudo F."/>
            <person name="Motegi A."/>
            <person name="Mizoue K."/>
            <person name="Eguchi T."/>
        </authorList>
    </citation>
    <scope>NUCLEOTIDE SEQUENCE [LARGE SCALE GENOMIC DNA]</scope>
    <source>
        <strain evidence="6 7">A-8890</strain>
    </source>
</reference>
<evidence type="ECO:0000313" key="7">
    <source>
        <dbReference type="Proteomes" id="UP001321542"/>
    </source>
</evidence>
<reference evidence="6 7" key="2">
    <citation type="journal article" date="2023" name="ChemBioChem">
        <title>Acyltransferase Domain Exchange between Two Independent Type I Polyketide Synthases in the Same Producer Strain of Macrolide Antibiotics.</title>
        <authorList>
            <person name="Kudo F."/>
            <person name="Kishikawa K."/>
            <person name="Tsuboi K."/>
            <person name="Kido T."/>
            <person name="Usui T."/>
            <person name="Hashimoto J."/>
            <person name="Shin-Ya K."/>
            <person name="Miyanaga A."/>
            <person name="Eguchi T."/>
        </authorList>
    </citation>
    <scope>NUCLEOTIDE SEQUENCE [LARGE SCALE GENOMIC DNA]</scope>
    <source>
        <strain evidence="6 7">A-8890</strain>
    </source>
</reference>
<organism evidence="6 7">
    <name type="scientific">Streptomyces graminofaciens</name>
    <dbReference type="NCBI Taxonomy" id="68212"/>
    <lineage>
        <taxon>Bacteria</taxon>
        <taxon>Bacillati</taxon>
        <taxon>Actinomycetota</taxon>
        <taxon>Actinomycetes</taxon>
        <taxon>Kitasatosporales</taxon>
        <taxon>Streptomycetaceae</taxon>
        <taxon>Streptomyces</taxon>
    </lineage>
</organism>
<keyword evidence="2 4" id="KW-0238">DNA-binding</keyword>
<keyword evidence="3" id="KW-0804">Transcription</keyword>